<dbReference type="EMBL" id="JAAXCZ010000007">
    <property type="protein sequence ID" value="MBC2382278.1"/>
    <property type="molecule type" value="Genomic_DNA"/>
</dbReference>
<evidence type="ECO:0000313" key="3">
    <source>
        <dbReference type="Proteomes" id="UP000534677"/>
    </source>
</evidence>
<gene>
    <name evidence="2" type="ORF">HF209_15105</name>
</gene>
<keyword evidence="3" id="KW-1185">Reference proteome</keyword>
<name>A0ABR6T8N0_9PSED</name>
<protein>
    <submittedName>
        <fullName evidence="2">Uncharacterized protein</fullName>
    </submittedName>
</protein>
<comment type="caution">
    <text evidence="2">The sequence shown here is derived from an EMBL/GenBank/DDBJ whole genome shotgun (WGS) entry which is preliminary data.</text>
</comment>
<evidence type="ECO:0000313" key="2">
    <source>
        <dbReference type="EMBL" id="MBC2382278.1"/>
    </source>
</evidence>
<proteinExistence type="predicted"/>
<evidence type="ECO:0000256" key="1">
    <source>
        <dbReference type="SAM" id="MobiDB-lite"/>
    </source>
</evidence>
<organism evidence="2 3">
    <name type="scientific">Pseudomonas cremoris</name>
    <dbReference type="NCBI Taxonomy" id="2724178"/>
    <lineage>
        <taxon>Bacteria</taxon>
        <taxon>Pseudomonadati</taxon>
        <taxon>Pseudomonadota</taxon>
        <taxon>Gammaproteobacteria</taxon>
        <taxon>Pseudomonadales</taxon>
        <taxon>Pseudomonadaceae</taxon>
        <taxon>Pseudomonas</taxon>
    </lineage>
</organism>
<dbReference type="Proteomes" id="UP000534677">
    <property type="component" value="Unassembled WGS sequence"/>
</dbReference>
<accession>A0ABR6T8N0</accession>
<feature type="region of interest" description="Disordered" evidence="1">
    <location>
        <begin position="1"/>
        <end position="20"/>
    </location>
</feature>
<sequence>MNITNEGLPTSESSFTQAESSVAVNGTSDINFFSAQLNPTGQPNKEIRPAVSGNLFNIGAPESAAADKRVKRGVRDMMLNKRTQEAHALPESMAAANLNVVTRVKLLSLLVKGVDKIATMG</sequence>
<dbReference type="RefSeq" id="WP_185708252.1">
    <property type="nucleotide sequence ID" value="NZ_JAAXCZ010000007.1"/>
</dbReference>
<reference evidence="2 3" key="1">
    <citation type="submission" date="2020-04" db="EMBL/GenBank/DDBJ databases">
        <title>Pseudomonas crami sp. nov., a novel proteolytic bacterial species isolated from cream.</title>
        <authorList>
            <person name="Hofmann K."/>
            <person name="Woller A."/>
            <person name="Huptas C."/>
            <person name="Wenning M."/>
            <person name="Scherer S."/>
            <person name="Doll E.V."/>
        </authorList>
    </citation>
    <scope>NUCLEOTIDE SEQUENCE [LARGE SCALE GENOMIC DNA]</scope>
    <source>
        <strain evidence="2 3">WS 5096</strain>
    </source>
</reference>